<dbReference type="AlphaFoldDB" id="A0A6G0VP89"/>
<accession>A0A6G0VP89</accession>
<dbReference type="EMBL" id="VUJU01013675">
    <property type="protein sequence ID" value="KAF0704045.1"/>
    <property type="molecule type" value="Genomic_DNA"/>
</dbReference>
<dbReference type="Proteomes" id="UP000478052">
    <property type="component" value="Unassembled WGS sequence"/>
</dbReference>
<name>A0A6G0VP89_APHCR</name>
<evidence type="ECO:0000313" key="1">
    <source>
        <dbReference type="EMBL" id="KAF0704045.1"/>
    </source>
</evidence>
<organism evidence="1 2">
    <name type="scientific">Aphis craccivora</name>
    <name type="common">Cowpea aphid</name>
    <dbReference type="NCBI Taxonomy" id="307492"/>
    <lineage>
        <taxon>Eukaryota</taxon>
        <taxon>Metazoa</taxon>
        <taxon>Ecdysozoa</taxon>
        <taxon>Arthropoda</taxon>
        <taxon>Hexapoda</taxon>
        <taxon>Insecta</taxon>
        <taxon>Pterygota</taxon>
        <taxon>Neoptera</taxon>
        <taxon>Paraneoptera</taxon>
        <taxon>Hemiptera</taxon>
        <taxon>Sternorrhyncha</taxon>
        <taxon>Aphidomorpha</taxon>
        <taxon>Aphidoidea</taxon>
        <taxon>Aphididae</taxon>
        <taxon>Aphidini</taxon>
        <taxon>Aphis</taxon>
        <taxon>Aphis</taxon>
    </lineage>
</organism>
<proteinExistence type="predicted"/>
<sequence length="53" mass="6010">MSGINYELKQTFCNNQILAPCKTVALLNLKTFCEDQSLNKLAMNKLGFNDKLE</sequence>
<protein>
    <submittedName>
        <fullName evidence="1">O-acetyl-ADP-ribose deacetylase</fullName>
    </submittedName>
</protein>
<keyword evidence="2" id="KW-1185">Reference proteome</keyword>
<gene>
    <name evidence="1" type="ORF">FWK35_00030529</name>
</gene>
<reference evidence="1 2" key="1">
    <citation type="submission" date="2019-08" db="EMBL/GenBank/DDBJ databases">
        <title>Whole genome of Aphis craccivora.</title>
        <authorList>
            <person name="Voronova N.V."/>
            <person name="Shulinski R.S."/>
            <person name="Bandarenka Y.V."/>
            <person name="Zhorov D.G."/>
            <person name="Warner D."/>
        </authorList>
    </citation>
    <scope>NUCLEOTIDE SEQUENCE [LARGE SCALE GENOMIC DNA]</scope>
    <source>
        <strain evidence="1">180601</strain>
        <tissue evidence="1">Whole Body</tissue>
    </source>
</reference>
<comment type="caution">
    <text evidence="1">The sequence shown here is derived from an EMBL/GenBank/DDBJ whole genome shotgun (WGS) entry which is preliminary data.</text>
</comment>
<evidence type="ECO:0000313" key="2">
    <source>
        <dbReference type="Proteomes" id="UP000478052"/>
    </source>
</evidence>
<feature type="non-terminal residue" evidence="1">
    <location>
        <position position="53"/>
    </location>
</feature>